<dbReference type="AlphaFoldDB" id="A0A2S9GTM1"/>
<gene>
    <name evidence="1" type="ORF">S2091_4248</name>
</gene>
<protein>
    <submittedName>
        <fullName evidence="1">Uncharacterized protein</fullName>
    </submittedName>
</protein>
<sequence length="131" mass="14769">MISNNPSSLSISKHNDAIHPSRLFTQREIAVTHAANALPLTIKMSLVDRIKKQLMRGFKKNEITLISPKNYEIQIMPTPKLTSGAPRLVRNDRLFFSVAVISLMNPTISKRYWLANKVPRDKLTNTSSNLG</sequence>
<organism evidence="1 2">
    <name type="scientific">Solimicrobium silvestre</name>
    <dbReference type="NCBI Taxonomy" id="2099400"/>
    <lineage>
        <taxon>Bacteria</taxon>
        <taxon>Pseudomonadati</taxon>
        <taxon>Pseudomonadota</taxon>
        <taxon>Betaproteobacteria</taxon>
        <taxon>Burkholderiales</taxon>
        <taxon>Oxalobacteraceae</taxon>
        <taxon>Solimicrobium</taxon>
    </lineage>
</organism>
<accession>A0A2S9GTM1</accession>
<keyword evidence="2" id="KW-1185">Reference proteome</keyword>
<dbReference type="EMBL" id="PUGF01000030">
    <property type="protein sequence ID" value="PRC91060.1"/>
    <property type="molecule type" value="Genomic_DNA"/>
</dbReference>
<name>A0A2S9GTM1_9BURK</name>
<dbReference type="Proteomes" id="UP000237839">
    <property type="component" value="Unassembled WGS sequence"/>
</dbReference>
<proteinExistence type="predicted"/>
<evidence type="ECO:0000313" key="1">
    <source>
        <dbReference type="EMBL" id="PRC91060.1"/>
    </source>
</evidence>
<reference evidence="1 2" key="1">
    <citation type="submission" date="2018-02" db="EMBL/GenBank/DDBJ databases">
        <title>Solimicrobium silvestre gen. nov., sp. nov., isolated from alpine forest soil.</title>
        <authorList>
            <person name="Margesin R."/>
            <person name="Albuquerque L."/>
            <person name="Zhang D.-C."/>
            <person name="Froufe H.J.C."/>
            <person name="Severino R."/>
            <person name="Roxo I."/>
            <person name="Egas C."/>
            <person name="Da Costa M.S."/>
        </authorList>
    </citation>
    <scope>NUCLEOTIDE SEQUENCE [LARGE SCALE GENOMIC DNA]</scope>
    <source>
        <strain evidence="1 2">S20-91</strain>
    </source>
</reference>
<comment type="caution">
    <text evidence="1">The sequence shown here is derived from an EMBL/GenBank/DDBJ whole genome shotgun (WGS) entry which is preliminary data.</text>
</comment>
<evidence type="ECO:0000313" key="2">
    <source>
        <dbReference type="Proteomes" id="UP000237839"/>
    </source>
</evidence>
<dbReference type="RefSeq" id="WP_105533978.1">
    <property type="nucleotide sequence ID" value="NZ_PUGF01000030.1"/>
</dbReference>